<keyword evidence="2" id="KW-1185">Reference proteome</keyword>
<proteinExistence type="predicted"/>
<dbReference type="Proteomes" id="UP001056978">
    <property type="component" value="Chromosome 11"/>
</dbReference>
<organism evidence="1 2">
    <name type="scientific">Plasmodium brasilianum</name>
    <dbReference type="NCBI Taxonomy" id="5824"/>
    <lineage>
        <taxon>Eukaryota</taxon>
        <taxon>Sar</taxon>
        <taxon>Alveolata</taxon>
        <taxon>Apicomplexa</taxon>
        <taxon>Aconoidasida</taxon>
        <taxon>Haemosporida</taxon>
        <taxon>Plasmodiidae</taxon>
        <taxon>Plasmodium</taxon>
        <taxon>Plasmodium (Plasmodium)</taxon>
    </lineage>
</organism>
<reference evidence="1" key="1">
    <citation type="submission" date="2022-06" db="EMBL/GenBank/DDBJ databases">
        <title>The First Complete Genome of the Simian Malaria Parasite Plasmodium brasilianum.</title>
        <authorList>
            <person name="Bajic M."/>
            <person name="Ravishankar S."/>
        </authorList>
    </citation>
    <scope>NUCLEOTIDE SEQUENCE</scope>
    <source>
        <strain evidence="1">Bolivian I</strain>
    </source>
</reference>
<evidence type="ECO:0000313" key="2">
    <source>
        <dbReference type="Proteomes" id="UP001056978"/>
    </source>
</evidence>
<sequence length="277" mass="32716">MEQKIKLLLFIKIVMFIFLTWLHLFDNDMSLDEGNNFYRKIYTRNYRSLSSYEKKIYSNIGGSKKEISYRIKNMNEKRFIINNEKRNNKKSECSYKSSLINKREYTALMKYNRKMFNTTHSHIEKNFLNALDKTCFLKKIRMTNDESYRKIKTKKYGLRLGLLLLVFLLVLMIPILDLSFTYGGEKNGLLGVLGLLSVTFNGKDSNFIGGDIEVSGLTAKWFDLKQMHFIEIETSVSILFYCVPFFILAIILILGVVYYYKNSIKKQKITFKKTFYE</sequence>
<accession>A0ACB9Y728</accession>
<gene>
    <name evidence="1" type="ORF">MKS88_003971</name>
</gene>
<name>A0ACB9Y728_PLABR</name>
<dbReference type="EMBL" id="CM043779">
    <property type="protein sequence ID" value="KAI4837495.1"/>
    <property type="molecule type" value="Genomic_DNA"/>
</dbReference>
<evidence type="ECO:0000313" key="1">
    <source>
        <dbReference type="EMBL" id="KAI4837495.1"/>
    </source>
</evidence>
<comment type="caution">
    <text evidence="1">The sequence shown here is derived from an EMBL/GenBank/DDBJ whole genome shotgun (WGS) entry which is preliminary data.</text>
</comment>
<protein>
    <submittedName>
        <fullName evidence="1">Uncharacterized protein</fullName>
    </submittedName>
</protein>